<dbReference type="GO" id="GO:0003676">
    <property type="term" value="F:nucleic acid binding"/>
    <property type="evidence" value="ECO:0007669"/>
    <property type="project" value="InterPro"/>
</dbReference>
<gene>
    <name evidence="2" type="ORF">EZV62_006864</name>
</gene>
<protein>
    <recommendedName>
        <fullName evidence="1">RNase H type-1 domain-containing protein</fullName>
    </recommendedName>
</protein>
<dbReference type="InterPro" id="IPR036397">
    <property type="entry name" value="RNaseH_sf"/>
</dbReference>
<name>A0A5C7IA14_9ROSI</name>
<evidence type="ECO:0000313" key="3">
    <source>
        <dbReference type="Proteomes" id="UP000323000"/>
    </source>
</evidence>
<keyword evidence="3" id="KW-1185">Reference proteome</keyword>
<dbReference type="Pfam" id="PF13456">
    <property type="entry name" value="RVT_3"/>
    <property type="match status" value="1"/>
</dbReference>
<reference evidence="3" key="1">
    <citation type="journal article" date="2019" name="Gigascience">
        <title>De novo genome assembly of the endangered Acer yangbiense, a plant species with extremely small populations endemic to Yunnan Province, China.</title>
        <authorList>
            <person name="Yang J."/>
            <person name="Wariss H.M."/>
            <person name="Tao L."/>
            <person name="Zhang R."/>
            <person name="Yun Q."/>
            <person name="Hollingsworth P."/>
            <person name="Dao Z."/>
            <person name="Luo G."/>
            <person name="Guo H."/>
            <person name="Ma Y."/>
            <person name="Sun W."/>
        </authorList>
    </citation>
    <scope>NUCLEOTIDE SEQUENCE [LARGE SCALE GENOMIC DNA]</scope>
    <source>
        <strain evidence="3">cv. Malutang</strain>
    </source>
</reference>
<comment type="caution">
    <text evidence="2">The sequence shown here is derived from an EMBL/GenBank/DDBJ whole genome shotgun (WGS) entry which is preliminary data.</text>
</comment>
<evidence type="ECO:0000313" key="2">
    <source>
        <dbReference type="EMBL" id="TXG65589.1"/>
    </source>
</evidence>
<dbReference type="Proteomes" id="UP000323000">
    <property type="component" value="Chromosome 3"/>
</dbReference>
<dbReference type="GO" id="GO:0004523">
    <property type="term" value="F:RNA-DNA hybrid ribonuclease activity"/>
    <property type="evidence" value="ECO:0007669"/>
    <property type="project" value="InterPro"/>
</dbReference>
<dbReference type="OrthoDB" id="929445at2759"/>
<evidence type="ECO:0000259" key="1">
    <source>
        <dbReference type="Pfam" id="PF13456"/>
    </source>
</evidence>
<dbReference type="InterPro" id="IPR002156">
    <property type="entry name" value="RNaseH_domain"/>
</dbReference>
<accession>A0A5C7IA14</accession>
<feature type="domain" description="RNase H type-1" evidence="1">
    <location>
        <begin position="63"/>
        <end position="128"/>
    </location>
</feature>
<dbReference type="EMBL" id="VAHF01000003">
    <property type="protein sequence ID" value="TXG65589.1"/>
    <property type="molecule type" value="Genomic_DNA"/>
</dbReference>
<organism evidence="2 3">
    <name type="scientific">Acer yangbiense</name>
    <dbReference type="NCBI Taxonomy" id="1000413"/>
    <lineage>
        <taxon>Eukaryota</taxon>
        <taxon>Viridiplantae</taxon>
        <taxon>Streptophyta</taxon>
        <taxon>Embryophyta</taxon>
        <taxon>Tracheophyta</taxon>
        <taxon>Spermatophyta</taxon>
        <taxon>Magnoliopsida</taxon>
        <taxon>eudicotyledons</taxon>
        <taxon>Gunneridae</taxon>
        <taxon>Pentapetalae</taxon>
        <taxon>rosids</taxon>
        <taxon>malvids</taxon>
        <taxon>Sapindales</taxon>
        <taxon>Sapindaceae</taxon>
        <taxon>Hippocastanoideae</taxon>
        <taxon>Acereae</taxon>
        <taxon>Acer</taxon>
    </lineage>
</organism>
<proteinExistence type="predicted"/>
<sequence length="182" mass="20077">MPPSSNPTNQAIVFIIDSYADNLAKKGSNKEGDVIQWGVFDFAVVSGFYSRGGCDTLFVFDLFVLNIQIVSDSSVAVSWANSTDNFGSLPHVQIIYDIRGYLQSLNGLSIVHNLRASNDVADALAKLASGGGFRFYNGKKLFCSSQGFRRLEILKLDDNDELEEYVASRGRNNTKAERLEHP</sequence>
<dbReference type="AlphaFoldDB" id="A0A5C7IA14"/>
<dbReference type="Gene3D" id="3.30.420.10">
    <property type="entry name" value="Ribonuclease H-like superfamily/Ribonuclease H"/>
    <property type="match status" value="1"/>
</dbReference>